<dbReference type="HOGENOM" id="CLU_1316183_0_0_1"/>
<accession>B8MJS4</accession>
<evidence type="ECO:0000313" key="1">
    <source>
        <dbReference type="EMBL" id="EED14741.1"/>
    </source>
</evidence>
<sequence>MITKRLGQREMPVVICTDSYSLYECLTKLGTTKEKRLMIDLMALRQSYERREIDEIRWIHGDDNPADAFTKSNPNKALQDLVEYNKVTIRVEVFLMLVLVDDRFCWLLRAIEMPGTGMQQGEVTYGLHVTSSSKDYIDRVRASLRQIDTTEHRTQESPIEIDSSASYEVFEEFRTLAATWTSRQIRLFTEHVNIPSNKAVDQAAKEGAS</sequence>
<proteinExistence type="predicted"/>
<dbReference type="InParanoid" id="B8MJS4"/>
<dbReference type="eggNOG" id="KOG0017">
    <property type="taxonomic scope" value="Eukaryota"/>
</dbReference>
<organism evidence="1 2">
    <name type="scientific">Talaromyces stipitatus (strain ATCC 10500 / CBS 375.48 / QM 6759 / NRRL 1006)</name>
    <name type="common">Penicillium stipitatum</name>
    <dbReference type="NCBI Taxonomy" id="441959"/>
    <lineage>
        <taxon>Eukaryota</taxon>
        <taxon>Fungi</taxon>
        <taxon>Dikarya</taxon>
        <taxon>Ascomycota</taxon>
        <taxon>Pezizomycotina</taxon>
        <taxon>Eurotiomycetes</taxon>
        <taxon>Eurotiomycetidae</taxon>
        <taxon>Eurotiales</taxon>
        <taxon>Trichocomaceae</taxon>
        <taxon>Talaromyces</taxon>
        <taxon>Talaromyces sect. Talaromyces</taxon>
    </lineage>
</organism>
<dbReference type="OrthoDB" id="411592at2759"/>
<dbReference type="AlphaFoldDB" id="B8MJS4"/>
<evidence type="ECO:0000313" key="2">
    <source>
        <dbReference type="Proteomes" id="UP000001745"/>
    </source>
</evidence>
<gene>
    <name evidence="1" type="ORF">TSTA_042160</name>
</gene>
<reference evidence="2" key="1">
    <citation type="journal article" date="2015" name="Genome Announc.">
        <title>Genome sequence of the AIDS-associated pathogen Penicillium marneffei (ATCC18224) and its near taxonomic relative Talaromyces stipitatus (ATCC10500).</title>
        <authorList>
            <person name="Nierman W.C."/>
            <person name="Fedorova-Abrams N.D."/>
            <person name="Andrianopoulos A."/>
        </authorList>
    </citation>
    <scope>NUCLEOTIDE SEQUENCE [LARGE SCALE GENOMIC DNA]</scope>
    <source>
        <strain evidence="2">ATCC 10500 / CBS 375.48 / QM 6759 / NRRL 1006</strain>
    </source>
</reference>
<dbReference type="RefSeq" id="XP_002484694.1">
    <property type="nucleotide sequence ID" value="XM_002484649.1"/>
</dbReference>
<protein>
    <submittedName>
        <fullName evidence="1">Uncharacterized protein</fullName>
    </submittedName>
</protein>
<dbReference type="EMBL" id="EQ962657">
    <property type="protein sequence ID" value="EED14741.1"/>
    <property type="molecule type" value="Genomic_DNA"/>
</dbReference>
<dbReference type="VEuPathDB" id="FungiDB:TSTA_042160"/>
<name>B8MJS4_TALSN</name>
<dbReference type="GeneID" id="8102993"/>
<keyword evidence="2" id="KW-1185">Reference proteome</keyword>
<dbReference type="Proteomes" id="UP000001745">
    <property type="component" value="Unassembled WGS sequence"/>
</dbReference>
<dbReference type="STRING" id="441959.B8MJS4"/>